<reference evidence="1 2" key="1">
    <citation type="journal article" date="2018" name="Nat. Biotechnol.">
        <title>A standardized bacterial taxonomy based on genome phylogeny substantially revises the tree of life.</title>
        <authorList>
            <person name="Parks D.H."/>
            <person name="Chuvochina M."/>
            <person name="Waite D.W."/>
            <person name="Rinke C."/>
            <person name="Skarshewski A."/>
            <person name="Chaumeil P.A."/>
            <person name="Hugenholtz P."/>
        </authorList>
    </citation>
    <scope>NUCLEOTIDE SEQUENCE [LARGE SCALE GENOMIC DNA]</scope>
    <source>
        <strain evidence="1">UBA8739</strain>
    </source>
</reference>
<proteinExistence type="predicted"/>
<dbReference type="Proteomes" id="UP000257706">
    <property type="component" value="Unassembled WGS sequence"/>
</dbReference>
<gene>
    <name evidence="1" type="ORF">DCK97_28365</name>
</gene>
<comment type="caution">
    <text evidence="1">The sequence shown here is derived from an EMBL/GenBank/DDBJ whole genome shotgun (WGS) entry which is preliminary data.</text>
</comment>
<evidence type="ECO:0000313" key="1">
    <source>
        <dbReference type="EMBL" id="HAE51332.1"/>
    </source>
</evidence>
<sequence length="83" mass="9068">LYEQSLEIATRLAQQSDSIEARTDLLASHYKISTVTTGARRIASLQQALDIAQQLEAAGQLSVDQADWPDILRRALAEAEGSE</sequence>
<evidence type="ECO:0000313" key="2">
    <source>
        <dbReference type="Proteomes" id="UP000257706"/>
    </source>
</evidence>
<name>A0A3B9ITW7_9PROT</name>
<accession>A0A3B9ITW7</accession>
<feature type="non-terminal residue" evidence="1">
    <location>
        <position position="1"/>
    </location>
</feature>
<dbReference type="AlphaFoldDB" id="A0A3B9ITW7"/>
<dbReference type="EMBL" id="DMAI01000470">
    <property type="protein sequence ID" value="HAE51332.1"/>
    <property type="molecule type" value="Genomic_DNA"/>
</dbReference>
<protein>
    <submittedName>
        <fullName evidence="1">Uncharacterized protein</fullName>
    </submittedName>
</protein>
<organism evidence="1 2">
    <name type="scientific">Tistrella mobilis</name>
    <dbReference type="NCBI Taxonomy" id="171437"/>
    <lineage>
        <taxon>Bacteria</taxon>
        <taxon>Pseudomonadati</taxon>
        <taxon>Pseudomonadota</taxon>
        <taxon>Alphaproteobacteria</taxon>
        <taxon>Geminicoccales</taxon>
        <taxon>Geminicoccaceae</taxon>
        <taxon>Tistrella</taxon>
    </lineage>
</organism>